<dbReference type="Pfam" id="PF25967">
    <property type="entry name" value="RND-MFP_C"/>
    <property type="match status" value="1"/>
</dbReference>
<dbReference type="GO" id="GO:1990281">
    <property type="term" value="C:efflux pump complex"/>
    <property type="evidence" value="ECO:0007669"/>
    <property type="project" value="TreeGrafter"/>
</dbReference>
<evidence type="ECO:0000256" key="2">
    <source>
        <dbReference type="SAM" id="Coils"/>
    </source>
</evidence>
<comment type="similarity">
    <text evidence="1">Belongs to the membrane fusion protein (MFP) (TC 8.A.1) family.</text>
</comment>
<evidence type="ECO:0000259" key="3">
    <source>
        <dbReference type="Pfam" id="PF25967"/>
    </source>
</evidence>
<dbReference type="InterPro" id="IPR058627">
    <property type="entry name" value="MdtA-like_C"/>
</dbReference>
<dbReference type="Proteomes" id="UP000295620">
    <property type="component" value="Unassembled WGS sequence"/>
</dbReference>
<evidence type="ECO:0000256" key="1">
    <source>
        <dbReference type="ARBA" id="ARBA00009477"/>
    </source>
</evidence>
<keyword evidence="6" id="KW-1185">Reference proteome</keyword>
<proteinExistence type="inferred from homology"/>
<evidence type="ECO:0000259" key="4">
    <source>
        <dbReference type="Pfam" id="PF25973"/>
    </source>
</evidence>
<dbReference type="SUPFAM" id="SSF111369">
    <property type="entry name" value="HlyD-like secretion proteins"/>
    <property type="match status" value="1"/>
</dbReference>
<dbReference type="PANTHER" id="PTHR30469:SF15">
    <property type="entry name" value="HLYD FAMILY OF SECRETION PROTEINS"/>
    <property type="match status" value="1"/>
</dbReference>
<evidence type="ECO:0000313" key="5">
    <source>
        <dbReference type="EMBL" id="TDQ10933.1"/>
    </source>
</evidence>
<feature type="coiled-coil region" evidence="2">
    <location>
        <begin position="93"/>
        <end position="120"/>
    </location>
</feature>
<dbReference type="InterPro" id="IPR006143">
    <property type="entry name" value="RND_pump_MFP"/>
</dbReference>
<dbReference type="PANTHER" id="PTHR30469">
    <property type="entry name" value="MULTIDRUG RESISTANCE PROTEIN MDTA"/>
    <property type="match status" value="1"/>
</dbReference>
<evidence type="ECO:0000313" key="6">
    <source>
        <dbReference type="Proteomes" id="UP000295620"/>
    </source>
</evidence>
<gene>
    <name evidence="5" type="ORF">ATK78_0043</name>
</gene>
<dbReference type="InterPro" id="IPR058647">
    <property type="entry name" value="BSH_CzcB-like"/>
</dbReference>
<dbReference type="GO" id="GO:0015562">
    <property type="term" value="F:efflux transmembrane transporter activity"/>
    <property type="evidence" value="ECO:0007669"/>
    <property type="project" value="TreeGrafter"/>
</dbReference>
<feature type="domain" description="Multidrug resistance protein MdtA-like C-terminal permuted SH3" evidence="3">
    <location>
        <begin position="274"/>
        <end position="330"/>
    </location>
</feature>
<reference evidence="5 6" key="1">
    <citation type="submission" date="2019-03" db="EMBL/GenBank/DDBJ databases">
        <title>Genomic Encyclopedia of Archaeal and Bacterial Type Strains, Phase II (KMG-II): from individual species to whole genera.</title>
        <authorList>
            <person name="Goeker M."/>
        </authorList>
    </citation>
    <scope>NUCLEOTIDE SEQUENCE [LARGE SCALE GENOMIC DNA]</scope>
    <source>
        <strain evidence="5 6">DSM 19035</strain>
    </source>
</reference>
<feature type="domain" description="CzcB-like barrel-sandwich hybrid" evidence="4">
    <location>
        <begin position="65"/>
        <end position="186"/>
    </location>
</feature>
<dbReference type="AlphaFoldDB" id="A0A4V3D1E5"/>
<dbReference type="Gene3D" id="2.40.50.100">
    <property type="match status" value="1"/>
</dbReference>
<keyword evidence="2" id="KW-0175">Coiled coil</keyword>
<name>A0A4V3D1E5_9SPHI</name>
<dbReference type="PROSITE" id="PS51257">
    <property type="entry name" value="PROKAR_LIPOPROTEIN"/>
    <property type="match status" value="1"/>
</dbReference>
<dbReference type="Gene3D" id="2.40.420.20">
    <property type="match status" value="1"/>
</dbReference>
<organism evidence="5 6">
    <name type="scientific">Pedobacter metabolipauper</name>
    <dbReference type="NCBI Taxonomy" id="425513"/>
    <lineage>
        <taxon>Bacteria</taxon>
        <taxon>Pseudomonadati</taxon>
        <taxon>Bacteroidota</taxon>
        <taxon>Sphingobacteriia</taxon>
        <taxon>Sphingobacteriales</taxon>
        <taxon>Sphingobacteriaceae</taxon>
        <taxon>Pedobacter</taxon>
    </lineage>
</organism>
<protein>
    <submittedName>
        <fullName evidence="5">RND family efflux transporter MFP subunit</fullName>
    </submittedName>
</protein>
<dbReference type="RefSeq" id="WP_166664780.1">
    <property type="nucleotide sequence ID" value="NZ_SNYC01000003.1"/>
</dbReference>
<dbReference type="Gene3D" id="1.10.287.470">
    <property type="entry name" value="Helix hairpin bin"/>
    <property type="match status" value="1"/>
</dbReference>
<comment type="caution">
    <text evidence="5">The sequence shown here is derived from an EMBL/GenBank/DDBJ whole genome shotgun (WGS) entry which is preliminary data.</text>
</comment>
<dbReference type="Gene3D" id="2.40.30.170">
    <property type="match status" value="1"/>
</dbReference>
<dbReference type="EMBL" id="SNYC01000003">
    <property type="protein sequence ID" value="TDQ10933.1"/>
    <property type="molecule type" value="Genomic_DNA"/>
</dbReference>
<dbReference type="Pfam" id="PF25973">
    <property type="entry name" value="BSH_CzcB"/>
    <property type="match status" value="1"/>
</dbReference>
<accession>A0A4V3D1E5</accession>
<dbReference type="NCBIfam" id="TIGR01730">
    <property type="entry name" value="RND_mfp"/>
    <property type="match status" value="1"/>
</dbReference>
<sequence>MKFINFWTVMALILILAAGCKQPKPVEKADGSIPVKLISVSALQEAEPMETSGLLSSEQQSNLSFKMSGIISRILVKEGDRVQQGQVLALLNKTEVNAQLNQAEENFNKAQRDAQRIANLYKDSVSTREQFDNTQTALTIAKKQLDIARYNSAQSSIIANTAGVVLKKTANEGEQIAGGAPVLFISSTADKDWIIKCGITDKDRARLRGNEPAEIVFDAYPQTFSGKVKSLAEGSDAGSGLYQVEVRIDPGQVKLVAGLFAKVKLYPAGKADLVSVPVDALVEGKNDSAYVFIADGNKAVKKAVKIAYLKGDKAYISNGMSAQDRVIREGSAYLTPGSTIKIIR</sequence>